<gene>
    <name evidence="1" type="ORF">SAMN05216244_2445</name>
</gene>
<sequence>MDEKLMSLSFSVEANKGVYALLLGSGISYSASIPTGWGVLKELCRRIMLVEGSEEPDEIKWYQEKFGKAPLYDEVIAMLAKTSSERNGLLQEFFEPTEEDLEEGRKIPTEAHKSIAELVKKGFIKVIVTTNFDRLIEQALDELSVQYQTLYHDSDIEGMKPLAHADCTVLKIHGDYRDTRFKNITDELECYSSNLSVLLQQVFDDYGLIISGWSAEWDTALRDTIKSVKGRRYSWYWHSFSESIGEKAEELINFRDANLVIDSRGADHFFREIKEAVFNISKLKKVNPENIQVKIKRLKDYIQNDDESAIRDLFTNESRDVIGKINKLDSNQEATIELMKQWIAEIKAIIKPISVLSSILAYYGKDEFQERLLIETLERFTSIKSSDGRVYLLGLKQLPLQAVFYSMGISLTMRRKYKLLDEIMMKPKVRDRLHSRQAFSWYVSPRRNLYDAFQRLQPERPYHLPIEVMFTFPFMEEVFNESQLAFDSVEYMIHYDLFEFLRSLKHRYLGDYDYVSGCFGYRDDRTHIEQFLSEGSLTTEWEVLLLFEGNKDLFIKSLRTLSEDLNQLMYYSGRGLVESYLDEKKI</sequence>
<dbReference type="InterPro" id="IPR029035">
    <property type="entry name" value="DHS-like_NAD/FAD-binding_dom"/>
</dbReference>
<dbReference type="Pfam" id="PF13289">
    <property type="entry name" value="SIR2_2"/>
    <property type="match status" value="1"/>
</dbReference>
<accession>A0A1G9T5V4</accession>
<dbReference type="OrthoDB" id="530017at2"/>
<dbReference type="STRING" id="482461.SAMN05216244_2445"/>
<name>A0A1G9T5V4_9BACI</name>
<organism evidence="1 2">
    <name type="scientific">Sediminibacillus halophilus</name>
    <dbReference type="NCBI Taxonomy" id="482461"/>
    <lineage>
        <taxon>Bacteria</taxon>
        <taxon>Bacillati</taxon>
        <taxon>Bacillota</taxon>
        <taxon>Bacilli</taxon>
        <taxon>Bacillales</taxon>
        <taxon>Bacillaceae</taxon>
        <taxon>Sediminibacillus</taxon>
    </lineage>
</organism>
<keyword evidence="2" id="KW-1185">Reference proteome</keyword>
<evidence type="ECO:0000313" key="2">
    <source>
        <dbReference type="Proteomes" id="UP000182347"/>
    </source>
</evidence>
<dbReference type="RefSeq" id="WP_074599376.1">
    <property type="nucleotide sequence ID" value="NZ_FNHF01000003.1"/>
</dbReference>
<reference evidence="2" key="1">
    <citation type="submission" date="2016-10" db="EMBL/GenBank/DDBJ databases">
        <authorList>
            <person name="Varghese N."/>
            <person name="Submissions S."/>
        </authorList>
    </citation>
    <scope>NUCLEOTIDE SEQUENCE [LARGE SCALE GENOMIC DNA]</scope>
    <source>
        <strain evidence="2">CGMCC 1.6199</strain>
    </source>
</reference>
<protein>
    <submittedName>
        <fullName evidence="1">SIR2-like domain-containing protein</fullName>
    </submittedName>
</protein>
<proteinExistence type="predicted"/>
<dbReference type="Proteomes" id="UP000182347">
    <property type="component" value="Unassembled WGS sequence"/>
</dbReference>
<evidence type="ECO:0000313" key="1">
    <source>
        <dbReference type="EMBL" id="SDM43016.1"/>
    </source>
</evidence>
<dbReference type="Gene3D" id="3.40.50.1220">
    <property type="entry name" value="TPP-binding domain"/>
    <property type="match status" value="1"/>
</dbReference>
<dbReference type="EMBL" id="FNHF01000003">
    <property type="protein sequence ID" value="SDM43016.1"/>
    <property type="molecule type" value="Genomic_DNA"/>
</dbReference>
<dbReference type="SUPFAM" id="SSF52467">
    <property type="entry name" value="DHS-like NAD/FAD-binding domain"/>
    <property type="match status" value="1"/>
</dbReference>
<dbReference type="AlphaFoldDB" id="A0A1G9T5V4"/>